<reference evidence="5" key="1">
    <citation type="journal article" date="2019" name="Int. J. Syst. Evol. Microbiol.">
        <title>The Global Catalogue of Microorganisms (GCM) 10K type strain sequencing project: providing services to taxonomists for standard genome sequencing and annotation.</title>
        <authorList>
            <consortium name="The Broad Institute Genomics Platform"/>
            <consortium name="The Broad Institute Genome Sequencing Center for Infectious Disease"/>
            <person name="Wu L."/>
            <person name="Ma J."/>
        </authorList>
    </citation>
    <scope>NUCLEOTIDE SEQUENCE [LARGE SCALE GENOMIC DNA]</scope>
    <source>
        <strain evidence="5">CAIM 431</strain>
    </source>
</reference>
<comment type="pathway">
    <text evidence="1">Cofactor biosynthesis; molybdopterin biosynthesis.</text>
</comment>
<protein>
    <submittedName>
        <fullName evidence="4">Molybdopterin-binding protein</fullName>
    </submittedName>
</protein>
<dbReference type="PANTHER" id="PTHR43764">
    <property type="entry name" value="MOLYBDENUM COFACTOR BIOSYNTHESIS"/>
    <property type="match status" value="1"/>
</dbReference>
<sequence length="161" mass="16645">MALRTLVLTVSAAALADPSEDRAAPLLADALEAAGLAVQRSVVAPEDAQTALQRAVAEHDLVLTCGGSGMRPGDRLPQLVRSLGEDFSEVPGVMEQVRRLGAEKAPAALLSRGLAGVVEQAGHRCFVLNAPSSRGGAKDVGAVLTGLLPDLERELLGAERH</sequence>
<dbReference type="Pfam" id="PF00994">
    <property type="entry name" value="MoCF_biosynth"/>
    <property type="match status" value="1"/>
</dbReference>
<dbReference type="SUPFAM" id="SSF53218">
    <property type="entry name" value="Molybdenum cofactor biosynthesis proteins"/>
    <property type="match status" value="1"/>
</dbReference>
<accession>A0ABW4RT37</accession>
<evidence type="ECO:0000259" key="3">
    <source>
        <dbReference type="SMART" id="SM00852"/>
    </source>
</evidence>
<name>A0ABW4RT37_9ACTN</name>
<keyword evidence="5" id="KW-1185">Reference proteome</keyword>
<dbReference type="Proteomes" id="UP001597326">
    <property type="component" value="Unassembled WGS sequence"/>
</dbReference>
<evidence type="ECO:0000256" key="1">
    <source>
        <dbReference type="ARBA" id="ARBA00005046"/>
    </source>
</evidence>
<evidence type="ECO:0000313" key="5">
    <source>
        <dbReference type="Proteomes" id="UP001597326"/>
    </source>
</evidence>
<dbReference type="SMART" id="SM00852">
    <property type="entry name" value="MoCF_biosynth"/>
    <property type="match status" value="1"/>
</dbReference>
<proteinExistence type="predicted"/>
<dbReference type="InterPro" id="IPR001453">
    <property type="entry name" value="MoaB/Mog_dom"/>
</dbReference>
<dbReference type="InterPro" id="IPR036425">
    <property type="entry name" value="MoaB/Mog-like_dom_sf"/>
</dbReference>
<dbReference type="RefSeq" id="WP_343875023.1">
    <property type="nucleotide sequence ID" value="NZ_BAAAIX010000028.1"/>
</dbReference>
<organism evidence="4 5">
    <name type="scientific">Luteococcus peritonei</name>
    <dbReference type="NCBI Taxonomy" id="88874"/>
    <lineage>
        <taxon>Bacteria</taxon>
        <taxon>Bacillati</taxon>
        <taxon>Actinomycetota</taxon>
        <taxon>Actinomycetes</taxon>
        <taxon>Propionibacteriales</taxon>
        <taxon>Propionibacteriaceae</taxon>
        <taxon>Luteococcus</taxon>
    </lineage>
</organism>
<comment type="caution">
    <text evidence="4">The sequence shown here is derived from an EMBL/GenBank/DDBJ whole genome shotgun (WGS) entry which is preliminary data.</text>
</comment>
<keyword evidence="2" id="KW-0501">Molybdenum cofactor biosynthesis</keyword>
<evidence type="ECO:0000313" key="4">
    <source>
        <dbReference type="EMBL" id="MFD1888959.1"/>
    </source>
</evidence>
<gene>
    <name evidence="4" type="ORF">ACFSCS_02010</name>
</gene>
<feature type="domain" description="MoaB/Mog" evidence="3">
    <location>
        <begin position="6"/>
        <end position="151"/>
    </location>
</feature>
<dbReference type="EMBL" id="JBHUFZ010000005">
    <property type="protein sequence ID" value="MFD1888959.1"/>
    <property type="molecule type" value="Genomic_DNA"/>
</dbReference>
<evidence type="ECO:0000256" key="2">
    <source>
        <dbReference type="ARBA" id="ARBA00023150"/>
    </source>
</evidence>
<dbReference type="PANTHER" id="PTHR43764:SF1">
    <property type="entry name" value="MOLYBDOPTERIN MOLYBDOTRANSFERASE"/>
    <property type="match status" value="1"/>
</dbReference>
<dbReference type="Gene3D" id="3.40.980.10">
    <property type="entry name" value="MoaB/Mog-like domain"/>
    <property type="match status" value="1"/>
</dbReference>
<dbReference type="InterPro" id="IPR051920">
    <property type="entry name" value="MPT_Adenylyltrnsfr/MoaC-Rel"/>
</dbReference>